<feature type="non-terminal residue" evidence="3">
    <location>
        <position position="1"/>
    </location>
</feature>
<name>A0A266ZQ09_PSEFR</name>
<dbReference type="Pfam" id="PF19077">
    <property type="entry name" value="Big_13"/>
    <property type="match status" value="3"/>
</dbReference>
<dbReference type="NCBIfam" id="NF033510">
    <property type="entry name" value="Ca_tandemer"/>
    <property type="match status" value="3"/>
</dbReference>
<accession>A0A266ZQ09</accession>
<gene>
    <name evidence="3" type="ORF">CJU81_23515</name>
</gene>
<organism evidence="3 4">
    <name type="scientific">Pseudomonas fragi</name>
    <dbReference type="NCBI Taxonomy" id="296"/>
    <lineage>
        <taxon>Bacteria</taxon>
        <taxon>Pseudomonadati</taxon>
        <taxon>Pseudomonadota</taxon>
        <taxon>Gammaproteobacteria</taxon>
        <taxon>Pseudomonadales</taxon>
        <taxon>Pseudomonadaceae</taxon>
        <taxon>Pseudomonas</taxon>
    </lineage>
</organism>
<evidence type="ECO:0000259" key="2">
    <source>
        <dbReference type="Pfam" id="PF19077"/>
    </source>
</evidence>
<dbReference type="Gene3D" id="3.30.420.430">
    <property type="match status" value="1"/>
</dbReference>
<dbReference type="RefSeq" id="WP_254924926.1">
    <property type="nucleotide sequence ID" value="NZ_NQKQ01000063.1"/>
</dbReference>
<evidence type="ECO:0000313" key="3">
    <source>
        <dbReference type="EMBL" id="PAA02373.1"/>
    </source>
</evidence>
<protein>
    <recommendedName>
        <fullName evidence="2">Bacterial Ig-like domain-containing protein</fullName>
    </recommendedName>
</protein>
<dbReference type="AlphaFoldDB" id="A0A266ZQ09"/>
<feature type="region of interest" description="Disordered" evidence="1">
    <location>
        <begin position="367"/>
        <end position="387"/>
    </location>
</feature>
<dbReference type="Gene3D" id="2.60.40.10">
    <property type="entry name" value="Immunoglobulins"/>
    <property type="match status" value="3"/>
</dbReference>
<dbReference type="Proteomes" id="UP000215861">
    <property type="component" value="Unassembled WGS sequence"/>
</dbReference>
<feature type="non-terminal residue" evidence="3">
    <location>
        <position position="387"/>
    </location>
</feature>
<reference evidence="3 4" key="1">
    <citation type="submission" date="2017-08" db="EMBL/GenBank/DDBJ databases">
        <title>Genomic and metabolic characterisation of spoilage-associated Pseudomonas species.</title>
        <authorList>
            <person name="Stanborough T."/>
            <person name="Fegan N."/>
            <person name="Powell S.M."/>
            <person name="Singh T."/>
            <person name="Tamplin M.L."/>
            <person name="Chandry P.S."/>
        </authorList>
    </citation>
    <scope>NUCLEOTIDE SEQUENCE [LARGE SCALE GENOMIC DNA]</scope>
    <source>
        <strain evidence="3 4">F1801</strain>
    </source>
</reference>
<feature type="domain" description="Bacterial Ig-like" evidence="2">
    <location>
        <begin position="262"/>
        <end position="346"/>
    </location>
</feature>
<evidence type="ECO:0000313" key="4">
    <source>
        <dbReference type="Proteomes" id="UP000215861"/>
    </source>
</evidence>
<dbReference type="InterPro" id="IPR013783">
    <property type="entry name" value="Ig-like_fold"/>
</dbReference>
<dbReference type="InterPro" id="IPR044016">
    <property type="entry name" value="Big_13"/>
</dbReference>
<evidence type="ECO:0000256" key="1">
    <source>
        <dbReference type="SAM" id="MobiDB-lite"/>
    </source>
</evidence>
<feature type="domain" description="Bacterial Ig-like" evidence="2">
    <location>
        <begin position="46"/>
        <end position="126"/>
    </location>
</feature>
<comment type="caution">
    <text evidence="3">The sequence shown here is derived from an EMBL/GenBank/DDBJ whole genome shotgun (WGS) entry which is preliminary data.</text>
</comment>
<proteinExistence type="predicted"/>
<dbReference type="EMBL" id="NQKQ01000063">
    <property type="protein sequence ID" value="PAA02373.1"/>
    <property type="molecule type" value="Genomic_DNA"/>
</dbReference>
<sequence length="387" mass="38530">EGAHPFTLIVTDPAGNASLPSDPYTITVDTTAPAAPAITSVFDDQGAVTGNIVAGSITDDAQPQISGTAEPGSTVIIYDNGQEIGRETVAADGTWTHLPVPALNNGSHTLTVEAMDAAGNVSDPSAPFGFELISGGAPTAPAITGVTDDVDNIVGNVMPGGLTNDARPDFHGTGAPGTTVNVYADGVLLGTSTVQANGQWTVPGSALLNDLPEGLTNITATTTNAAGNESAPTGLYPITVDITAPGASTANTLTDDVGTVIGTINSGDITDDSNPTYSGNAEPGATVIIYDNGVEIARVPADATGLWTYTPTVPLVDGAHSFTNAVTDPAGNTGPTSAATAFTVDTTLVVISITQVVDNVAPITGNLSDGGVSNDTTPTLHGQATPG</sequence>
<feature type="domain" description="Bacterial Ig-like" evidence="2">
    <location>
        <begin position="161"/>
        <end position="241"/>
    </location>
</feature>